<organism evidence="3 4">
    <name type="scientific">Tumebacillus lacus</name>
    <dbReference type="NCBI Taxonomy" id="2995335"/>
    <lineage>
        <taxon>Bacteria</taxon>
        <taxon>Bacillati</taxon>
        <taxon>Bacillota</taxon>
        <taxon>Bacilli</taxon>
        <taxon>Bacillales</taxon>
        <taxon>Alicyclobacillaceae</taxon>
        <taxon>Tumebacillus</taxon>
    </lineage>
</organism>
<keyword evidence="1" id="KW-0749">Sporulation</keyword>
<dbReference type="Proteomes" id="UP001208017">
    <property type="component" value="Unassembled WGS sequence"/>
</dbReference>
<dbReference type="InterPro" id="IPR012611">
    <property type="entry name" value="SASP_SspK"/>
</dbReference>
<evidence type="ECO:0000256" key="2">
    <source>
        <dbReference type="SAM" id="MobiDB-lite"/>
    </source>
</evidence>
<feature type="region of interest" description="Disordered" evidence="2">
    <location>
        <begin position="1"/>
        <end position="59"/>
    </location>
</feature>
<dbReference type="Pfam" id="PF08176">
    <property type="entry name" value="SspK"/>
    <property type="match status" value="1"/>
</dbReference>
<proteinExistence type="predicted"/>
<name>A0ABT3WVZ1_9BACL</name>
<protein>
    <submittedName>
        <fullName evidence="3">Small, acid-soluble spore protein K</fullName>
    </submittedName>
</protein>
<dbReference type="RefSeq" id="WP_267150085.1">
    <property type="nucleotide sequence ID" value="NZ_JAPMLT010000001.1"/>
</dbReference>
<reference evidence="3 4" key="1">
    <citation type="submission" date="2022-11" db="EMBL/GenBank/DDBJ databases">
        <title>Study of microbial diversity in lake waters.</title>
        <authorList>
            <person name="Zhang J."/>
        </authorList>
    </citation>
    <scope>NUCLEOTIDE SEQUENCE [LARGE SCALE GENOMIC DNA]</scope>
    <source>
        <strain evidence="3 4">DT12</strain>
    </source>
</reference>
<gene>
    <name evidence="3" type="ORF">OS242_02525</name>
</gene>
<evidence type="ECO:0000256" key="1">
    <source>
        <dbReference type="ARBA" id="ARBA00022969"/>
    </source>
</evidence>
<evidence type="ECO:0000313" key="3">
    <source>
        <dbReference type="EMBL" id="MCX7568848.1"/>
    </source>
</evidence>
<feature type="compositionally biased region" description="Basic and acidic residues" evidence="2">
    <location>
        <begin position="48"/>
        <end position="59"/>
    </location>
</feature>
<sequence length="59" mass="6613">MVRNKDNHPGNFGGPKHLDSPKARDEYAALRPDGSIAPRPRSRMAQSPEHHAYPNEPKI</sequence>
<evidence type="ECO:0000313" key="4">
    <source>
        <dbReference type="Proteomes" id="UP001208017"/>
    </source>
</evidence>
<accession>A0ABT3WVZ1</accession>
<feature type="compositionally biased region" description="Basic and acidic residues" evidence="2">
    <location>
        <begin position="16"/>
        <end position="28"/>
    </location>
</feature>
<dbReference type="EMBL" id="JAPMLT010000001">
    <property type="protein sequence ID" value="MCX7568848.1"/>
    <property type="molecule type" value="Genomic_DNA"/>
</dbReference>
<comment type="caution">
    <text evidence="3">The sequence shown here is derived from an EMBL/GenBank/DDBJ whole genome shotgun (WGS) entry which is preliminary data.</text>
</comment>
<keyword evidence="4" id="KW-1185">Reference proteome</keyword>